<keyword evidence="9" id="KW-0460">Magnesium</keyword>
<dbReference type="InterPro" id="IPR035965">
    <property type="entry name" value="PAS-like_dom_sf"/>
</dbReference>
<keyword evidence="4" id="KW-0479">Metal-binding</keyword>
<evidence type="ECO:0000313" key="19">
    <source>
        <dbReference type="EMBL" id="TMR29827.1"/>
    </source>
</evidence>
<evidence type="ECO:0000256" key="7">
    <source>
        <dbReference type="ARBA" id="ARBA00022801"/>
    </source>
</evidence>
<sequence>MDAEVGLPAQIVKPWSRVRLTAGVPVAAAVRRRQLVWVPSPEELAWRFPGTALALPYPFAAAAAPIMTDSHVWGSLVLIWPASHPYELAPAERESIERACGELSELLRQAAESEDPPRPGDGPRVLDPARDRPENPDHGSAAGYLDRLREGCVAVDLEGSITFVSATAADQLGGDVTGLLGKPLWEAASWLQDAVFEDRCRAAVVSQEPTSCVARRPDGSEMDIKLYPDPTGISLRLTPALADHLARGHPHHPGPGGMAKADAYYNFLHMAAALTRALNVREIVELVADHVMPVFKVQAMAILIAEGRRMKIVGSHGYDSEVLDRFDGLPLTSHTPAEEVLRTREPAFFADWDELRQAHPEAVQHDEMAAWAFLPLTVSDEIIGTFVLAFGQPHTFTAEERSSLTALAGLTAQALDRALLYDTKDRLAHSLQETLLPNSLPDFADLEVAARYVPANRGVGIGGDFYDLIRLNDTSAAAVIGDVQGHNMTAAALMGQVRTAIHAHAVAGANPGEVLKHTNRLLIDVDTDLFTSCLLIHFDLQLRTLCVASAGHLPPLLRPPNMPAEIIDVPAGLLLGVDPDADYPTLEAPFPPGAVLALYTDGLVETPEIDLDVAIGDLASHLTHASSEPMHAICDLLVNHAPHTGRRADDIALLLIEHRPASG</sequence>
<comment type="function">
    <text evidence="13">Primarily acts as an independent SigF regulator that is sensitive to the osmosensory signal, mediating the cross talk of PknD with the SigF regulon. Possesses both phosphatase and kinase activities. The kinase domain functions as a classic anti-sigma factor-like kinase to phosphorylate the anti-anti-sigma factor domain at the canonical regulatory site, and the phosphatase domain antagonizes this activity.</text>
</comment>
<evidence type="ECO:0000256" key="9">
    <source>
        <dbReference type="ARBA" id="ARBA00022842"/>
    </source>
</evidence>
<evidence type="ECO:0000256" key="10">
    <source>
        <dbReference type="ARBA" id="ARBA00022912"/>
    </source>
</evidence>
<dbReference type="SMART" id="SM00065">
    <property type="entry name" value="GAF"/>
    <property type="match status" value="1"/>
</dbReference>
<dbReference type="SUPFAM" id="SSF81606">
    <property type="entry name" value="PP2C-like"/>
    <property type="match status" value="1"/>
</dbReference>
<protein>
    <recommendedName>
        <fullName evidence="1">protein-serine/threonine phosphatase</fullName>
        <ecNumber evidence="1">3.1.3.16</ecNumber>
    </recommendedName>
    <alternativeName>
        <fullName evidence="15">Protein-serine/threonine phosphatase</fullName>
    </alternativeName>
    <alternativeName>
        <fullName evidence="14">Serine/threonine-protein kinase</fullName>
    </alternativeName>
</protein>
<dbReference type="GO" id="GO:0004722">
    <property type="term" value="F:protein serine/threonine phosphatase activity"/>
    <property type="evidence" value="ECO:0007669"/>
    <property type="project" value="UniProtKB-EC"/>
</dbReference>
<evidence type="ECO:0000256" key="13">
    <source>
        <dbReference type="ARBA" id="ARBA00056274"/>
    </source>
</evidence>
<feature type="region of interest" description="Disordered" evidence="16">
    <location>
        <begin position="109"/>
        <end position="142"/>
    </location>
</feature>
<dbReference type="InterPro" id="IPR029016">
    <property type="entry name" value="GAF-like_dom_sf"/>
</dbReference>
<name>A0A5S4G9Y5_9ACTN</name>
<dbReference type="EMBL" id="VCKX01000112">
    <property type="protein sequence ID" value="TMR29827.1"/>
    <property type="molecule type" value="Genomic_DNA"/>
</dbReference>
<feature type="domain" description="PPM-type phosphatase" evidence="18">
    <location>
        <begin position="443"/>
        <end position="658"/>
    </location>
</feature>
<keyword evidence="2" id="KW-0597">Phosphoprotein</keyword>
<keyword evidence="3" id="KW-0808">Transferase</keyword>
<keyword evidence="8" id="KW-0067">ATP-binding</keyword>
<dbReference type="GO" id="GO:0016301">
    <property type="term" value="F:kinase activity"/>
    <property type="evidence" value="ECO:0007669"/>
    <property type="project" value="UniProtKB-KW"/>
</dbReference>
<dbReference type="SMART" id="SM00331">
    <property type="entry name" value="PP2C_SIG"/>
    <property type="match status" value="1"/>
</dbReference>
<evidence type="ECO:0000256" key="1">
    <source>
        <dbReference type="ARBA" id="ARBA00013081"/>
    </source>
</evidence>
<gene>
    <name evidence="19" type="ORF">ETD85_31225</name>
</gene>
<dbReference type="PANTHER" id="PTHR43156:SF2">
    <property type="entry name" value="STAGE II SPORULATION PROTEIN E"/>
    <property type="match status" value="1"/>
</dbReference>
<dbReference type="Pfam" id="PF13185">
    <property type="entry name" value="GAF_2"/>
    <property type="match status" value="1"/>
</dbReference>
<dbReference type="Pfam" id="PF07228">
    <property type="entry name" value="SpoIIE"/>
    <property type="match status" value="1"/>
</dbReference>
<dbReference type="InterPro" id="IPR036457">
    <property type="entry name" value="PPM-type-like_dom_sf"/>
</dbReference>
<evidence type="ECO:0000313" key="20">
    <source>
        <dbReference type="Proteomes" id="UP000306628"/>
    </source>
</evidence>
<dbReference type="GO" id="GO:0046872">
    <property type="term" value="F:metal ion binding"/>
    <property type="evidence" value="ECO:0007669"/>
    <property type="project" value="UniProtKB-KW"/>
</dbReference>
<dbReference type="SUPFAM" id="SSF55785">
    <property type="entry name" value="PYP-like sensor domain (PAS domain)"/>
    <property type="match status" value="1"/>
</dbReference>
<keyword evidence="20" id="KW-1185">Reference proteome</keyword>
<dbReference type="FunFam" id="3.60.40.10:FF:000005">
    <property type="entry name" value="Serine/threonine protein phosphatase"/>
    <property type="match status" value="1"/>
</dbReference>
<keyword evidence="6" id="KW-0418">Kinase</keyword>
<keyword evidence="10" id="KW-0904">Protein phosphatase</keyword>
<evidence type="ECO:0000256" key="5">
    <source>
        <dbReference type="ARBA" id="ARBA00022741"/>
    </source>
</evidence>
<feature type="domain" description="GAF" evidence="17">
    <location>
        <begin position="279"/>
        <end position="425"/>
    </location>
</feature>
<evidence type="ECO:0000256" key="15">
    <source>
        <dbReference type="ARBA" id="ARBA00081350"/>
    </source>
</evidence>
<dbReference type="EC" id="3.1.3.16" evidence="1"/>
<proteinExistence type="predicted"/>
<evidence type="ECO:0000256" key="3">
    <source>
        <dbReference type="ARBA" id="ARBA00022679"/>
    </source>
</evidence>
<feature type="compositionally biased region" description="Basic and acidic residues" evidence="16">
    <location>
        <begin position="127"/>
        <end position="137"/>
    </location>
</feature>
<dbReference type="GO" id="GO:0005524">
    <property type="term" value="F:ATP binding"/>
    <property type="evidence" value="ECO:0007669"/>
    <property type="project" value="UniProtKB-KW"/>
</dbReference>
<accession>A0A5S4G9Y5</accession>
<organism evidence="19 20">
    <name type="scientific">Nonomuraea zeae</name>
    <dbReference type="NCBI Taxonomy" id="1642303"/>
    <lineage>
        <taxon>Bacteria</taxon>
        <taxon>Bacillati</taxon>
        <taxon>Actinomycetota</taxon>
        <taxon>Actinomycetes</taxon>
        <taxon>Streptosporangiales</taxon>
        <taxon>Streptosporangiaceae</taxon>
        <taxon>Nonomuraea</taxon>
    </lineage>
</organism>
<dbReference type="InterPro" id="IPR000014">
    <property type="entry name" value="PAS"/>
</dbReference>
<dbReference type="CDD" id="cd00130">
    <property type="entry name" value="PAS"/>
    <property type="match status" value="1"/>
</dbReference>
<dbReference type="InterPro" id="IPR001932">
    <property type="entry name" value="PPM-type_phosphatase-like_dom"/>
</dbReference>
<dbReference type="InterPro" id="IPR052016">
    <property type="entry name" value="Bact_Sigma-Reg"/>
</dbReference>
<evidence type="ECO:0000259" key="17">
    <source>
        <dbReference type="SMART" id="SM00065"/>
    </source>
</evidence>
<evidence type="ECO:0000256" key="16">
    <source>
        <dbReference type="SAM" id="MobiDB-lite"/>
    </source>
</evidence>
<dbReference type="InterPro" id="IPR003018">
    <property type="entry name" value="GAF"/>
</dbReference>
<dbReference type="Proteomes" id="UP000306628">
    <property type="component" value="Unassembled WGS sequence"/>
</dbReference>
<keyword evidence="11" id="KW-0464">Manganese</keyword>
<evidence type="ECO:0000256" key="6">
    <source>
        <dbReference type="ARBA" id="ARBA00022777"/>
    </source>
</evidence>
<evidence type="ECO:0000256" key="11">
    <source>
        <dbReference type="ARBA" id="ARBA00023211"/>
    </source>
</evidence>
<dbReference type="AlphaFoldDB" id="A0A5S4G9Y5"/>
<evidence type="ECO:0000259" key="18">
    <source>
        <dbReference type="SMART" id="SM00331"/>
    </source>
</evidence>
<dbReference type="Gene3D" id="3.30.450.20">
    <property type="entry name" value="PAS domain"/>
    <property type="match status" value="1"/>
</dbReference>
<evidence type="ECO:0000256" key="2">
    <source>
        <dbReference type="ARBA" id="ARBA00022553"/>
    </source>
</evidence>
<comment type="caution">
    <text evidence="19">The sequence shown here is derived from an EMBL/GenBank/DDBJ whole genome shotgun (WGS) entry which is preliminary data.</text>
</comment>
<comment type="catalytic activity">
    <reaction evidence="12">
        <text>O-phospho-L-seryl-[protein] + H2O = L-seryl-[protein] + phosphate</text>
        <dbReference type="Rhea" id="RHEA:20629"/>
        <dbReference type="Rhea" id="RHEA-COMP:9863"/>
        <dbReference type="Rhea" id="RHEA-COMP:11604"/>
        <dbReference type="ChEBI" id="CHEBI:15377"/>
        <dbReference type="ChEBI" id="CHEBI:29999"/>
        <dbReference type="ChEBI" id="CHEBI:43474"/>
        <dbReference type="ChEBI" id="CHEBI:83421"/>
        <dbReference type="EC" id="3.1.3.16"/>
    </reaction>
</comment>
<keyword evidence="7" id="KW-0378">Hydrolase</keyword>
<reference evidence="19 20" key="1">
    <citation type="submission" date="2019-05" db="EMBL/GenBank/DDBJ databases">
        <title>Draft genome sequence of Nonomuraea zeae DSM 100528.</title>
        <authorList>
            <person name="Saricaoglu S."/>
            <person name="Isik K."/>
        </authorList>
    </citation>
    <scope>NUCLEOTIDE SEQUENCE [LARGE SCALE GENOMIC DNA]</scope>
    <source>
        <strain evidence="19 20">DSM 100528</strain>
    </source>
</reference>
<evidence type="ECO:0000256" key="14">
    <source>
        <dbReference type="ARBA" id="ARBA00075117"/>
    </source>
</evidence>
<evidence type="ECO:0000256" key="8">
    <source>
        <dbReference type="ARBA" id="ARBA00022840"/>
    </source>
</evidence>
<evidence type="ECO:0000256" key="4">
    <source>
        <dbReference type="ARBA" id="ARBA00022723"/>
    </source>
</evidence>
<dbReference type="Gene3D" id="3.60.40.10">
    <property type="entry name" value="PPM-type phosphatase domain"/>
    <property type="match status" value="1"/>
</dbReference>
<dbReference type="Gene3D" id="3.30.450.40">
    <property type="match status" value="1"/>
</dbReference>
<evidence type="ECO:0000256" key="12">
    <source>
        <dbReference type="ARBA" id="ARBA00047761"/>
    </source>
</evidence>
<keyword evidence="5" id="KW-0547">Nucleotide-binding</keyword>
<dbReference type="PANTHER" id="PTHR43156">
    <property type="entry name" value="STAGE II SPORULATION PROTEIN E-RELATED"/>
    <property type="match status" value="1"/>
</dbReference>
<dbReference type="OrthoDB" id="118142at2"/>
<dbReference type="SUPFAM" id="SSF55781">
    <property type="entry name" value="GAF domain-like"/>
    <property type="match status" value="2"/>
</dbReference>